<evidence type="ECO:0000256" key="5">
    <source>
        <dbReference type="ARBA" id="ARBA00023136"/>
    </source>
</evidence>
<dbReference type="InterPro" id="IPR025857">
    <property type="entry name" value="MacB_PCD"/>
</dbReference>
<dbReference type="InterPro" id="IPR003838">
    <property type="entry name" value="ABC3_permease_C"/>
</dbReference>
<comment type="subcellular location">
    <subcellularLocation>
        <location evidence="1">Cell membrane</location>
        <topology evidence="1">Multi-pass membrane protein</topology>
    </subcellularLocation>
</comment>
<evidence type="ECO:0000259" key="7">
    <source>
        <dbReference type="Pfam" id="PF02687"/>
    </source>
</evidence>
<dbReference type="RefSeq" id="WP_077132528.1">
    <property type="nucleotide sequence ID" value="NZ_CP014263.1"/>
</dbReference>
<evidence type="ECO:0000313" key="9">
    <source>
        <dbReference type="EMBL" id="AQG81065.1"/>
    </source>
</evidence>
<dbReference type="InterPro" id="IPR050250">
    <property type="entry name" value="Macrolide_Exporter_MacB"/>
</dbReference>
<feature type="transmembrane region" description="Helical" evidence="6">
    <location>
        <begin position="21"/>
        <end position="42"/>
    </location>
</feature>
<evidence type="ECO:0000256" key="6">
    <source>
        <dbReference type="SAM" id="Phobius"/>
    </source>
</evidence>
<feature type="transmembrane region" description="Helical" evidence="6">
    <location>
        <begin position="440"/>
        <end position="463"/>
    </location>
</feature>
<sequence>MLRNYLKIAWRNLLRNKLFTAVNVSGLGLGVAACLLITLYIFHETSYDQQVPNAENIYRVYRSITLDGERNLNAHFSANFASTVEKNFPQIEKAARLMERPLFYGAGSNEIRIKGESTQYHEEGFTYADQAILDIFSLPLVRGDVSSALAEPHTVVISERKAEKYFKDKNPIGNSIYLNGNDSVPYRISGVMKNMPSNSHLNYDFLLTLSGVEFDEGEQTRWLQSNYDSYIQVKPETDIEELEEKMTRDILTNYMLPALRQAKFADPETFLKSAALHLQPLTDIHLYSSDIDDGHTRGDIRFIWLFGAAALFIILIACVNFVNLSTAQSANRAEEVGLRKVVGSERGALIGQFLAESTLITIVAFLLGIALAALLLPFFNTLSGRALAFPWQTAWFGPAIISSILFVGLLAGMYPAFYLSGFNPVEVLKGKIRRGTRSTGLRSGLVVFQFAVSIMLIVGTLVISTQMDYILTQKVGFDRNQVIQLHGTNMPDEQVKTFKSELKRIPGVVNASISDYLPIEGAKRNSNMFFNEGKEKIDAALSGQAWAVDEDYLSTLGMKLVAGRNFSEQRPANSRAVIINQTMAQKLGLENPVGKKLLRAGDALYEIIGVMHDFHSQSLQNEIEPLALFFTISPTMISVKANTEDMPQLLKAMEAKWKDFSPNLVFRYTFMDQSYARMYDNVQRVSRIFTSFAFLAIFIACLGLFGLATFTAQQRTKEIGVRKVLGASVSSIVALLSKDFLKLVLIAIVIASPIAWWAMNRWLQDFAYKIDIEWWVFAVAGLLAVGIALLTVSFQSIKAALINPVKSLRSE</sequence>
<feature type="transmembrane region" description="Helical" evidence="6">
    <location>
        <begin position="302"/>
        <end position="322"/>
    </location>
</feature>
<evidence type="ECO:0000313" key="10">
    <source>
        <dbReference type="Proteomes" id="UP000187941"/>
    </source>
</evidence>
<organism evidence="9 10">
    <name type="scientific">Spirosoma montaniterrae</name>
    <dbReference type="NCBI Taxonomy" id="1178516"/>
    <lineage>
        <taxon>Bacteria</taxon>
        <taxon>Pseudomonadati</taxon>
        <taxon>Bacteroidota</taxon>
        <taxon>Cytophagia</taxon>
        <taxon>Cytophagales</taxon>
        <taxon>Cytophagaceae</taxon>
        <taxon>Spirosoma</taxon>
    </lineage>
</organism>
<protein>
    <recommendedName>
        <fullName evidence="11">Cell division protein FtsX</fullName>
    </recommendedName>
</protein>
<feature type="transmembrane region" description="Helical" evidence="6">
    <location>
        <begin position="688"/>
        <end position="712"/>
    </location>
</feature>
<dbReference type="STRING" id="1178516.AWR27_18110"/>
<dbReference type="Pfam" id="PF02687">
    <property type="entry name" value="FtsX"/>
    <property type="match status" value="2"/>
</dbReference>
<dbReference type="GO" id="GO:0022857">
    <property type="term" value="F:transmembrane transporter activity"/>
    <property type="evidence" value="ECO:0007669"/>
    <property type="project" value="TreeGrafter"/>
</dbReference>
<name>A0A1P9X0F3_9BACT</name>
<proteinExistence type="predicted"/>
<feature type="domain" description="MacB-like periplasmic core" evidence="8">
    <location>
        <begin position="20"/>
        <end position="248"/>
    </location>
</feature>
<dbReference type="Pfam" id="PF12704">
    <property type="entry name" value="MacB_PCD"/>
    <property type="match status" value="2"/>
</dbReference>
<dbReference type="PANTHER" id="PTHR30572:SF18">
    <property type="entry name" value="ABC-TYPE MACROLIDE FAMILY EXPORT SYSTEM PERMEASE COMPONENT 2"/>
    <property type="match status" value="1"/>
</dbReference>
<dbReference type="PANTHER" id="PTHR30572">
    <property type="entry name" value="MEMBRANE COMPONENT OF TRANSPORTER-RELATED"/>
    <property type="match status" value="1"/>
</dbReference>
<keyword evidence="5 6" id="KW-0472">Membrane</keyword>
<dbReference type="GO" id="GO:0005886">
    <property type="term" value="C:plasma membrane"/>
    <property type="evidence" value="ECO:0007669"/>
    <property type="project" value="UniProtKB-SubCell"/>
</dbReference>
<gene>
    <name evidence="9" type="ORF">AWR27_18110</name>
</gene>
<evidence type="ECO:0000259" key="8">
    <source>
        <dbReference type="Pfam" id="PF12704"/>
    </source>
</evidence>
<feature type="domain" description="MacB-like periplasmic core" evidence="8">
    <location>
        <begin position="450"/>
        <end position="654"/>
    </location>
</feature>
<keyword evidence="2" id="KW-1003">Cell membrane</keyword>
<feature type="domain" description="ABC3 transporter permease C-terminal" evidence="7">
    <location>
        <begin position="691"/>
        <end position="804"/>
    </location>
</feature>
<keyword evidence="4 6" id="KW-1133">Transmembrane helix</keyword>
<feature type="transmembrane region" description="Helical" evidence="6">
    <location>
        <begin position="359"/>
        <end position="379"/>
    </location>
</feature>
<evidence type="ECO:0000256" key="1">
    <source>
        <dbReference type="ARBA" id="ARBA00004651"/>
    </source>
</evidence>
<feature type="transmembrane region" description="Helical" evidence="6">
    <location>
        <begin position="399"/>
        <end position="419"/>
    </location>
</feature>
<dbReference type="KEGG" id="smon:AWR27_18110"/>
<feature type="transmembrane region" description="Helical" evidence="6">
    <location>
        <begin position="774"/>
        <end position="794"/>
    </location>
</feature>
<evidence type="ECO:0000256" key="3">
    <source>
        <dbReference type="ARBA" id="ARBA00022692"/>
    </source>
</evidence>
<dbReference type="EMBL" id="CP014263">
    <property type="protein sequence ID" value="AQG81065.1"/>
    <property type="molecule type" value="Genomic_DNA"/>
</dbReference>
<accession>A0A1P9X0F3</accession>
<feature type="transmembrane region" description="Helical" evidence="6">
    <location>
        <begin position="740"/>
        <end position="759"/>
    </location>
</feature>
<dbReference type="PROSITE" id="PS51257">
    <property type="entry name" value="PROKAR_LIPOPROTEIN"/>
    <property type="match status" value="1"/>
</dbReference>
<dbReference type="OrthoDB" id="8740261at2"/>
<evidence type="ECO:0000256" key="4">
    <source>
        <dbReference type="ARBA" id="ARBA00022989"/>
    </source>
</evidence>
<evidence type="ECO:0008006" key="11">
    <source>
        <dbReference type="Google" id="ProtNLM"/>
    </source>
</evidence>
<keyword evidence="10" id="KW-1185">Reference proteome</keyword>
<dbReference type="Proteomes" id="UP000187941">
    <property type="component" value="Chromosome"/>
</dbReference>
<feature type="domain" description="ABC3 transporter permease C-terminal" evidence="7">
    <location>
        <begin position="309"/>
        <end position="424"/>
    </location>
</feature>
<dbReference type="AlphaFoldDB" id="A0A1P9X0F3"/>
<keyword evidence="3 6" id="KW-0812">Transmembrane</keyword>
<evidence type="ECO:0000256" key="2">
    <source>
        <dbReference type="ARBA" id="ARBA00022475"/>
    </source>
</evidence>
<reference evidence="9 10" key="1">
    <citation type="submission" date="2016-01" db="EMBL/GenBank/DDBJ databases">
        <authorList>
            <person name="Oliw E.H."/>
        </authorList>
    </citation>
    <scope>NUCLEOTIDE SEQUENCE [LARGE SCALE GENOMIC DNA]</scope>
    <source>
        <strain evidence="9 10">DY10</strain>
    </source>
</reference>